<keyword evidence="2" id="KW-1185">Reference proteome</keyword>
<dbReference type="EMBL" id="ASSJ01000049">
    <property type="protein sequence ID" value="ERN41483.1"/>
    <property type="molecule type" value="Genomic_DNA"/>
</dbReference>
<protein>
    <submittedName>
        <fullName evidence="1">Uncharacterized protein</fullName>
    </submittedName>
</protein>
<gene>
    <name evidence="1" type="ORF">KR51_00020600</name>
</gene>
<organism evidence="1 2">
    <name type="scientific">Rubidibacter lacunae KORDI 51-2</name>
    <dbReference type="NCBI Taxonomy" id="582515"/>
    <lineage>
        <taxon>Bacteria</taxon>
        <taxon>Bacillati</taxon>
        <taxon>Cyanobacteriota</taxon>
        <taxon>Cyanophyceae</taxon>
        <taxon>Oscillatoriophycideae</taxon>
        <taxon>Chroococcales</taxon>
        <taxon>Aphanothecaceae</taxon>
        <taxon>Rubidibacter</taxon>
    </lineage>
</organism>
<dbReference type="AlphaFoldDB" id="U5DA77"/>
<dbReference type="InParanoid" id="U5DA77"/>
<comment type="caution">
    <text evidence="1">The sequence shown here is derived from an EMBL/GenBank/DDBJ whole genome shotgun (WGS) entry which is preliminary data.</text>
</comment>
<dbReference type="eggNOG" id="ENOG5032WJD">
    <property type="taxonomic scope" value="Bacteria"/>
</dbReference>
<evidence type="ECO:0000313" key="2">
    <source>
        <dbReference type="Proteomes" id="UP000016960"/>
    </source>
</evidence>
<dbReference type="Proteomes" id="UP000016960">
    <property type="component" value="Unassembled WGS sequence"/>
</dbReference>
<accession>U5DA77</accession>
<name>U5DA77_9CHRO</name>
<proteinExistence type="predicted"/>
<reference evidence="1 2" key="1">
    <citation type="submission" date="2013-05" db="EMBL/GenBank/DDBJ databases">
        <title>Draft genome sequence of Rubidibacter lacunae KORDI 51-2.</title>
        <authorList>
            <person name="Choi D.H."/>
            <person name="Noh J.H."/>
            <person name="Kwon K.-K."/>
            <person name="Lee J.-H."/>
            <person name="Ryu J.-Y."/>
        </authorList>
    </citation>
    <scope>NUCLEOTIDE SEQUENCE [LARGE SCALE GENOMIC DNA]</scope>
    <source>
        <strain evidence="1 2">KORDI 51-2</strain>
    </source>
</reference>
<evidence type="ECO:0000313" key="1">
    <source>
        <dbReference type="EMBL" id="ERN41483.1"/>
    </source>
</evidence>
<sequence>MLLLGESHIYTSADDLRWHVRRDRLPLGAQGTPPVFARLVYCLGYGETALLDGLPHQRNSGTRQFWDLFGRLAGTGRSPRRREHPILEARLQWKIRTLEILRNLGVWVTDASLHAMYAPGGKRVGSRLCQALHQSWWEGYGAQQLSNLGPQKVWIIGKTVADVCDRLAIPYDGWIYQPGAGRSPTRDLTRGWKELLEDVSAF</sequence>